<evidence type="ECO:0000313" key="1">
    <source>
        <dbReference type="EMBL" id="MCJ8501548.1"/>
    </source>
</evidence>
<name>A0AA41RA98_9BACT</name>
<comment type="caution">
    <text evidence="1">The sequence shown here is derived from an EMBL/GenBank/DDBJ whole genome shotgun (WGS) entry which is preliminary data.</text>
</comment>
<dbReference type="AlphaFoldDB" id="A0AA41RA98"/>
<dbReference type="RefSeq" id="WP_246909560.1">
    <property type="nucleotide sequence ID" value="NZ_JALJRB010000014.1"/>
</dbReference>
<gene>
    <name evidence="1" type="ORF">MRX98_13255</name>
</gene>
<dbReference type="EMBL" id="JALJRB010000014">
    <property type="protein sequence ID" value="MCJ8501548.1"/>
    <property type="molecule type" value="Genomic_DNA"/>
</dbReference>
<dbReference type="PROSITE" id="PS51257">
    <property type="entry name" value="PROKAR_LIPOPROTEIN"/>
    <property type="match status" value="1"/>
</dbReference>
<dbReference type="Proteomes" id="UP001165427">
    <property type="component" value="Unassembled WGS sequence"/>
</dbReference>
<protein>
    <submittedName>
        <fullName evidence="1">Uncharacterized protein</fullName>
    </submittedName>
</protein>
<sequence>MKKVIFFSLLGILVLFVGCGGGGSDDVVNEGPSTNIVGLQFTEDNMEDAALIGLDLLMLFPELSRVIALIIDTIETDGDFDDGSASLDDALCQGLGGTATLTWSDLRDQGNVFLDLENCIISNDPVTGDFGFTEAIYNDDVEGSESLITQMTLNLDVMESDNGDTNTFNILGNFLLRVSRTPTNGSTTLFFRFGGRDVDPDASLTLSEDSDQIRFGCFFLSVSFDPDGDEGTFMLGDHSIDPDSIYGVIVANRELFEISGSPPGGNLADFEFVDSVPVSGNGIDFWGFLREDGCGAVGAPDGVGQAGTANMALYPSDTGVLALELYSNGFNQGAPDQTLYINWAGFSD</sequence>
<accession>A0AA41RA98</accession>
<organism evidence="1 2">
    <name type="scientific">Desulfatitalea alkaliphila</name>
    <dbReference type="NCBI Taxonomy" id="2929485"/>
    <lineage>
        <taxon>Bacteria</taxon>
        <taxon>Pseudomonadati</taxon>
        <taxon>Thermodesulfobacteriota</taxon>
        <taxon>Desulfobacteria</taxon>
        <taxon>Desulfobacterales</taxon>
        <taxon>Desulfosarcinaceae</taxon>
        <taxon>Desulfatitalea</taxon>
    </lineage>
</organism>
<keyword evidence="2" id="KW-1185">Reference proteome</keyword>
<evidence type="ECO:0000313" key="2">
    <source>
        <dbReference type="Proteomes" id="UP001165427"/>
    </source>
</evidence>
<reference evidence="1" key="1">
    <citation type="submission" date="2022-04" db="EMBL/GenBank/DDBJ databases">
        <title>Desulfatitalea alkaliphila sp. nov., a novel anaerobic sulfate-reducing bacterium isolated from terrestrial mud volcano, Taman Peninsula, Russia.</title>
        <authorList>
            <person name="Khomyakova M.A."/>
            <person name="Merkel A.Y."/>
            <person name="Slobodkin A.I."/>
        </authorList>
    </citation>
    <scope>NUCLEOTIDE SEQUENCE</scope>
    <source>
        <strain evidence="1">M08but</strain>
    </source>
</reference>
<proteinExistence type="predicted"/>